<dbReference type="PROSITE" id="PS50097">
    <property type="entry name" value="BTB"/>
    <property type="match status" value="1"/>
</dbReference>
<dbReference type="InParanoid" id="A0A0C3P3J8"/>
<evidence type="ECO:0000313" key="3">
    <source>
        <dbReference type="Proteomes" id="UP000054217"/>
    </source>
</evidence>
<reference evidence="3" key="2">
    <citation type="submission" date="2015-01" db="EMBL/GenBank/DDBJ databases">
        <title>Evolutionary Origins and Diversification of the Mycorrhizal Mutualists.</title>
        <authorList>
            <consortium name="DOE Joint Genome Institute"/>
            <consortium name="Mycorrhizal Genomics Consortium"/>
            <person name="Kohler A."/>
            <person name="Kuo A."/>
            <person name="Nagy L.G."/>
            <person name="Floudas D."/>
            <person name="Copeland A."/>
            <person name="Barry K.W."/>
            <person name="Cichocki N."/>
            <person name="Veneault-Fourrey C."/>
            <person name="LaButti K."/>
            <person name="Lindquist E.A."/>
            <person name="Lipzen A."/>
            <person name="Lundell T."/>
            <person name="Morin E."/>
            <person name="Murat C."/>
            <person name="Riley R."/>
            <person name="Ohm R."/>
            <person name="Sun H."/>
            <person name="Tunlid A."/>
            <person name="Henrissat B."/>
            <person name="Grigoriev I.V."/>
            <person name="Hibbett D.S."/>
            <person name="Martin F."/>
        </authorList>
    </citation>
    <scope>NUCLEOTIDE SEQUENCE [LARGE SCALE GENOMIC DNA]</scope>
    <source>
        <strain evidence="3">Marx 270</strain>
    </source>
</reference>
<organism evidence="2 3">
    <name type="scientific">Pisolithus tinctorius Marx 270</name>
    <dbReference type="NCBI Taxonomy" id="870435"/>
    <lineage>
        <taxon>Eukaryota</taxon>
        <taxon>Fungi</taxon>
        <taxon>Dikarya</taxon>
        <taxon>Basidiomycota</taxon>
        <taxon>Agaricomycotina</taxon>
        <taxon>Agaricomycetes</taxon>
        <taxon>Agaricomycetidae</taxon>
        <taxon>Boletales</taxon>
        <taxon>Sclerodermatineae</taxon>
        <taxon>Pisolithaceae</taxon>
        <taxon>Pisolithus</taxon>
    </lineage>
</organism>
<protein>
    <recommendedName>
        <fullName evidence="1">BTB domain-containing protein</fullName>
    </recommendedName>
</protein>
<sequence>MSDSEDSPTFALPPFDHEKADVILRSSDGVDFRVFRLFLSLASPFFETLFDLPQPSEETNTDTEIKDGLPVIPVSEDSKTLDSLLRFCYPCTLAEDPVLEDFREIVDVLDTAKKYSLDAIQQAVRKSLFIPKILETNSLRCFAIACRARMQDECELAAKYTLREPLIPGWFEEIELITSAELLSLLTYHQKCSSAVLALKDVLYWIPNELKQGYGGSCGCTPYGGRSGLGDWWQVFIDSTFLDLRDKPFAEPIQTNIEKTIQTIRQRGCDKCREVAPGRLREVNIIFMNKVEEVTSKVELDMKF</sequence>
<dbReference type="EMBL" id="KN831959">
    <property type="protein sequence ID" value="KIO07615.1"/>
    <property type="molecule type" value="Genomic_DNA"/>
</dbReference>
<name>A0A0C3P3J8_PISTI</name>
<dbReference type="HOGENOM" id="CLU_052397_0_1_1"/>
<dbReference type="InterPro" id="IPR011333">
    <property type="entry name" value="SKP1/BTB/POZ_sf"/>
</dbReference>
<dbReference type="SUPFAM" id="SSF54695">
    <property type="entry name" value="POZ domain"/>
    <property type="match status" value="1"/>
</dbReference>
<dbReference type="OrthoDB" id="3164835at2759"/>
<dbReference type="AlphaFoldDB" id="A0A0C3P3J8"/>
<dbReference type="Gene3D" id="3.30.710.10">
    <property type="entry name" value="Potassium Channel Kv1.1, Chain A"/>
    <property type="match status" value="1"/>
</dbReference>
<reference evidence="2 3" key="1">
    <citation type="submission" date="2014-04" db="EMBL/GenBank/DDBJ databases">
        <authorList>
            <consortium name="DOE Joint Genome Institute"/>
            <person name="Kuo A."/>
            <person name="Kohler A."/>
            <person name="Costa M.D."/>
            <person name="Nagy L.G."/>
            <person name="Floudas D."/>
            <person name="Copeland A."/>
            <person name="Barry K.W."/>
            <person name="Cichocki N."/>
            <person name="Veneault-Fourrey C."/>
            <person name="LaButti K."/>
            <person name="Lindquist E.A."/>
            <person name="Lipzen A."/>
            <person name="Lundell T."/>
            <person name="Morin E."/>
            <person name="Murat C."/>
            <person name="Sun H."/>
            <person name="Tunlid A."/>
            <person name="Henrissat B."/>
            <person name="Grigoriev I.V."/>
            <person name="Hibbett D.S."/>
            <person name="Martin F."/>
            <person name="Nordberg H.P."/>
            <person name="Cantor M.N."/>
            <person name="Hua S.X."/>
        </authorList>
    </citation>
    <scope>NUCLEOTIDE SEQUENCE [LARGE SCALE GENOMIC DNA]</scope>
    <source>
        <strain evidence="2 3">Marx 270</strain>
    </source>
</reference>
<evidence type="ECO:0000259" key="1">
    <source>
        <dbReference type="PROSITE" id="PS50097"/>
    </source>
</evidence>
<dbReference type="SMART" id="SM00225">
    <property type="entry name" value="BTB"/>
    <property type="match status" value="1"/>
</dbReference>
<evidence type="ECO:0000313" key="2">
    <source>
        <dbReference type="EMBL" id="KIO07615.1"/>
    </source>
</evidence>
<dbReference type="Pfam" id="PF00651">
    <property type="entry name" value="BTB"/>
    <property type="match status" value="1"/>
</dbReference>
<keyword evidence="3" id="KW-1185">Reference proteome</keyword>
<dbReference type="Proteomes" id="UP000054217">
    <property type="component" value="Unassembled WGS sequence"/>
</dbReference>
<accession>A0A0C3P3J8</accession>
<dbReference type="InterPro" id="IPR000210">
    <property type="entry name" value="BTB/POZ_dom"/>
</dbReference>
<dbReference type="STRING" id="870435.A0A0C3P3J8"/>
<gene>
    <name evidence="2" type="ORF">M404DRAFT_390215</name>
</gene>
<dbReference type="CDD" id="cd18186">
    <property type="entry name" value="BTB_POZ_ZBTB_KLHL-like"/>
    <property type="match status" value="1"/>
</dbReference>
<proteinExistence type="predicted"/>
<feature type="domain" description="BTB" evidence="1">
    <location>
        <begin position="20"/>
        <end position="97"/>
    </location>
</feature>